<dbReference type="SMART" id="SM00401">
    <property type="entry name" value="ZnF_GATA"/>
    <property type="match status" value="1"/>
</dbReference>
<dbReference type="AlphaFoldDB" id="A0A6V7W3R5"/>
<evidence type="ECO:0000256" key="2">
    <source>
        <dbReference type="ARBA" id="ARBA00023163"/>
    </source>
</evidence>
<evidence type="ECO:0000313" key="8">
    <source>
        <dbReference type="Proteomes" id="UP000580250"/>
    </source>
</evidence>
<evidence type="ECO:0000256" key="5">
    <source>
        <dbReference type="SAM" id="SignalP"/>
    </source>
</evidence>
<dbReference type="GO" id="GO:0006355">
    <property type="term" value="P:regulation of DNA-templated transcription"/>
    <property type="evidence" value="ECO:0007669"/>
    <property type="project" value="InterPro"/>
</dbReference>
<reference evidence="7 8" key="1">
    <citation type="submission" date="2020-08" db="EMBL/GenBank/DDBJ databases">
        <authorList>
            <person name="Koutsovoulos G."/>
            <person name="Danchin GJ E."/>
        </authorList>
    </citation>
    <scope>NUCLEOTIDE SEQUENCE [LARGE SCALE GENOMIC DNA]</scope>
</reference>
<comment type="caution">
    <text evidence="7">The sequence shown here is derived from an EMBL/GenBank/DDBJ whole genome shotgun (WGS) entry which is preliminary data.</text>
</comment>
<keyword evidence="4" id="KW-0862">Zinc</keyword>
<name>A0A6V7W3R5_MELEN</name>
<evidence type="ECO:0000256" key="1">
    <source>
        <dbReference type="ARBA" id="ARBA00023015"/>
    </source>
</evidence>
<organism evidence="7 8">
    <name type="scientific">Meloidogyne enterolobii</name>
    <name type="common">Root-knot nematode worm</name>
    <name type="synonym">Meloidogyne mayaguensis</name>
    <dbReference type="NCBI Taxonomy" id="390850"/>
    <lineage>
        <taxon>Eukaryota</taxon>
        <taxon>Metazoa</taxon>
        <taxon>Ecdysozoa</taxon>
        <taxon>Nematoda</taxon>
        <taxon>Chromadorea</taxon>
        <taxon>Rhabditida</taxon>
        <taxon>Tylenchina</taxon>
        <taxon>Tylenchomorpha</taxon>
        <taxon>Tylenchoidea</taxon>
        <taxon>Meloidogynidae</taxon>
        <taxon>Meloidogyninae</taxon>
        <taxon>Meloidogyne</taxon>
    </lineage>
</organism>
<keyword evidence="5" id="KW-0732">Signal</keyword>
<keyword evidence="4" id="KW-0863">Zinc-finger</keyword>
<feature type="domain" description="GATA-type" evidence="6">
    <location>
        <begin position="215"/>
        <end position="272"/>
    </location>
</feature>
<sequence length="281" mass="33712">MISKLIILLHLIILLNIQCSGKIVPVGVKIRDDWEGKREFIYLKNVELEKRFVVKKIKEGNKYYSLKHNIEDFSCPINFDLDKNIFDTSIRNNSRYGSSVQLKRKIVIEIENNQIIQNILPEFKKRILQNNNFDKTNKKQYETCILDENLENIKNFKNLNSINEKYENKLLSSYWSEINLIAYKIELLNKQKVEYSIEENERIVYIGKKINEIIEREGRHCFNCGGKQTIQWYNYLNEQNLCKLCFIYRHKNNGKFRPKELWVKTKKVIQKLFKNNSKIEF</sequence>
<dbReference type="Gene3D" id="3.30.50.10">
    <property type="entry name" value="Erythroid Transcription Factor GATA-1, subunit A"/>
    <property type="match status" value="1"/>
</dbReference>
<dbReference type="SUPFAM" id="SSF57716">
    <property type="entry name" value="Glucocorticoid receptor-like (DNA-binding domain)"/>
    <property type="match status" value="1"/>
</dbReference>
<dbReference type="GO" id="GO:0008270">
    <property type="term" value="F:zinc ion binding"/>
    <property type="evidence" value="ECO:0007669"/>
    <property type="project" value="UniProtKB-KW"/>
</dbReference>
<dbReference type="InterPro" id="IPR013088">
    <property type="entry name" value="Znf_NHR/GATA"/>
</dbReference>
<protein>
    <recommendedName>
        <fullName evidence="6">GATA-type domain-containing protein</fullName>
    </recommendedName>
</protein>
<dbReference type="EMBL" id="CAJEWN010000412">
    <property type="protein sequence ID" value="CAD2181815.1"/>
    <property type="molecule type" value="Genomic_DNA"/>
</dbReference>
<feature type="chain" id="PRO_5028099427" description="GATA-type domain-containing protein" evidence="5">
    <location>
        <begin position="22"/>
        <end position="281"/>
    </location>
</feature>
<keyword evidence="4" id="KW-0479">Metal-binding</keyword>
<dbReference type="Proteomes" id="UP000580250">
    <property type="component" value="Unassembled WGS sequence"/>
</dbReference>
<feature type="signal peptide" evidence="5">
    <location>
        <begin position="1"/>
        <end position="21"/>
    </location>
</feature>
<gene>
    <name evidence="7" type="ORF">MENT_LOCUS33980</name>
</gene>
<evidence type="ECO:0000259" key="6">
    <source>
        <dbReference type="PROSITE" id="PS50114"/>
    </source>
</evidence>
<evidence type="ECO:0000313" key="7">
    <source>
        <dbReference type="EMBL" id="CAD2181815.1"/>
    </source>
</evidence>
<keyword evidence="3" id="KW-0539">Nucleus</keyword>
<keyword evidence="1" id="KW-0805">Transcription regulation</keyword>
<proteinExistence type="predicted"/>
<dbReference type="PROSITE" id="PS50114">
    <property type="entry name" value="GATA_ZN_FINGER_2"/>
    <property type="match status" value="1"/>
</dbReference>
<accession>A0A6V7W3R5</accession>
<dbReference type="GO" id="GO:0043565">
    <property type="term" value="F:sequence-specific DNA binding"/>
    <property type="evidence" value="ECO:0007669"/>
    <property type="project" value="InterPro"/>
</dbReference>
<dbReference type="InterPro" id="IPR000679">
    <property type="entry name" value="Znf_GATA"/>
</dbReference>
<evidence type="ECO:0000256" key="4">
    <source>
        <dbReference type="PROSITE-ProRule" id="PRU00094"/>
    </source>
</evidence>
<evidence type="ECO:0000256" key="3">
    <source>
        <dbReference type="ARBA" id="ARBA00023242"/>
    </source>
</evidence>
<keyword evidence="2" id="KW-0804">Transcription</keyword>